<evidence type="ECO:0000259" key="7">
    <source>
        <dbReference type="Pfam" id="PF02525"/>
    </source>
</evidence>
<dbReference type="RefSeq" id="WP_169398432.1">
    <property type="nucleotide sequence ID" value="NZ_BAAAJH010000001.1"/>
</dbReference>
<keyword evidence="9" id="KW-1185">Reference proteome</keyword>
<dbReference type="InterPro" id="IPR050104">
    <property type="entry name" value="FMN-dep_NADH:Q_OxRdtase_AzoR1"/>
</dbReference>
<dbReference type="InterPro" id="IPR023048">
    <property type="entry name" value="NADH:quinone_OxRdtase_FMN_depd"/>
</dbReference>
<comment type="cofactor">
    <cofactor evidence="6">
        <name>FMN</name>
        <dbReference type="ChEBI" id="CHEBI:58210"/>
    </cofactor>
    <text evidence="6">Binds 1 FMN per subunit.</text>
</comment>
<keyword evidence="3 6" id="KW-0560">Oxidoreductase</keyword>
<dbReference type="Gene3D" id="3.40.50.360">
    <property type="match status" value="1"/>
</dbReference>
<evidence type="ECO:0000256" key="6">
    <source>
        <dbReference type="HAMAP-Rule" id="MF_01216"/>
    </source>
</evidence>
<dbReference type="EMBL" id="JAAXKY010000099">
    <property type="protein sequence ID" value="NMH80379.1"/>
    <property type="molecule type" value="Genomic_DNA"/>
</dbReference>
<dbReference type="PANTHER" id="PTHR43741:SF4">
    <property type="entry name" value="FMN-DEPENDENT NADH:QUINONE OXIDOREDUCTASE"/>
    <property type="match status" value="1"/>
</dbReference>
<comment type="subunit">
    <text evidence="6">Homodimer.</text>
</comment>
<evidence type="ECO:0000313" key="8">
    <source>
        <dbReference type="EMBL" id="NMH80379.1"/>
    </source>
</evidence>
<comment type="catalytic activity">
    <reaction evidence="6">
        <text>2 a quinone + NADH + H(+) = 2 a 1,4-benzosemiquinone + NAD(+)</text>
        <dbReference type="Rhea" id="RHEA:65952"/>
        <dbReference type="ChEBI" id="CHEBI:15378"/>
        <dbReference type="ChEBI" id="CHEBI:57540"/>
        <dbReference type="ChEBI" id="CHEBI:57945"/>
        <dbReference type="ChEBI" id="CHEBI:132124"/>
        <dbReference type="ChEBI" id="CHEBI:134225"/>
    </reaction>
</comment>
<comment type="function">
    <text evidence="6">Also exhibits azoreductase activity. Catalyzes the reductive cleavage of the azo bond in aromatic azo compounds to the corresponding amines.</text>
</comment>
<feature type="binding site" evidence="6">
    <location>
        <begin position="15"/>
        <end position="17"/>
    </location>
    <ligand>
        <name>FMN</name>
        <dbReference type="ChEBI" id="CHEBI:58210"/>
    </ligand>
</feature>
<reference evidence="8 9" key="1">
    <citation type="submission" date="2020-04" db="EMBL/GenBank/DDBJ databases">
        <authorList>
            <person name="Klaysubun C."/>
            <person name="Duangmal K."/>
            <person name="Lipun K."/>
        </authorList>
    </citation>
    <scope>NUCLEOTIDE SEQUENCE [LARGE SCALE GENOMIC DNA]</scope>
    <source>
        <strain evidence="8 9">JCM 11839</strain>
    </source>
</reference>
<dbReference type="EC" id="1.6.5.-" evidence="6"/>
<evidence type="ECO:0000256" key="3">
    <source>
        <dbReference type="ARBA" id="ARBA00023002"/>
    </source>
</evidence>
<accession>A0ABX1RKA1</accession>
<dbReference type="InterPro" id="IPR029039">
    <property type="entry name" value="Flavoprotein-like_sf"/>
</dbReference>
<evidence type="ECO:0000313" key="9">
    <source>
        <dbReference type="Proteomes" id="UP001296706"/>
    </source>
</evidence>
<dbReference type="Proteomes" id="UP001296706">
    <property type="component" value="Unassembled WGS sequence"/>
</dbReference>
<dbReference type="HAMAP" id="MF_01216">
    <property type="entry name" value="Azoreductase_type1"/>
    <property type="match status" value="1"/>
</dbReference>
<comment type="caution">
    <text evidence="6">Lacks conserved residue(s) required for the propagation of feature annotation.</text>
</comment>
<sequence>MTLFRVDASIRRDGSVSREVADTWQRAWTEHHPHDAVLHRDLGASPLPPGAWPLAVGAGLVPEDERTPEQRAAVTLASNLGDELLAADAVLIATPLYNYGIAQHLKTWIDLLITDPRFMAQPLAGKPVTLVIARGGGYAPGTPREGWDHATPYLRQMFGDFFGADLTVVVAELTLADSVPAMADLREAGAASKAEALRLAETTGRAHAQLVAAKRADGALEGVA</sequence>
<keyword evidence="4 6" id="KW-0520">NAD</keyword>
<name>A0ABX1RKA1_9PSEU</name>
<keyword evidence="2 6" id="KW-0288">FMN</keyword>
<comment type="similarity">
    <text evidence="6">Belongs to the azoreductase type 1 family.</text>
</comment>
<evidence type="ECO:0000256" key="2">
    <source>
        <dbReference type="ARBA" id="ARBA00022643"/>
    </source>
</evidence>
<dbReference type="SUPFAM" id="SSF52218">
    <property type="entry name" value="Flavoproteins"/>
    <property type="match status" value="1"/>
</dbReference>
<organism evidence="8 9">
    <name type="scientific">Pseudonocardia xinjiangensis</name>
    <dbReference type="NCBI Taxonomy" id="75289"/>
    <lineage>
        <taxon>Bacteria</taxon>
        <taxon>Bacillati</taxon>
        <taxon>Actinomycetota</taxon>
        <taxon>Actinomycetes</taxon>
        <taxon>Pseudonocardiales</taxon>
        <taxon>Pseudonocardiaceae</taxon>
        <taxon>Pseudonocardia</taxon>
    </lineage>
</organism>
<dbReference type="EC" id="1.7.1.17" evidence="6"/>
<comment type="catalytic activity">
    <reaction evidence="5">
        <text>N,N-dimethyl-1,4-phenylenediamine + anthranilate + 2 NAD(+) = 2-(4-dimethylaminophenyl)diazenylbenzoate + 2 NADH + 2 H(+)</text>
        <dbReference type="Rhea" id="RHEA:55872"/>
        <dbReference type="ChEBI" id="CHEBI:15378"/>
        <dbReference type="ChEBI" id="CHEBI:15783"/>
        <dbReference type="ChEBI" id="CHEBI:16567"/>
        <dbReference type="ChEBI" id="CHEBI:57540"/>
        <dbReference type="ChEBI" id="CHEBI:57945"/>
        <dbReference type="ChEBI" id="CHEBI:71579"/>
        <dbReference type="EC" id="1.7.1.17"/>
    </reaction>
    <physiologicalReaction direction="right-to-left" evidence="5">
        <dbReference type="Rhea" id="RHEA:55874"/>
    </physiologicalReaction>
</comment>
<protein>
    <recommendedName>
        <fullName evidence="6">FMN dependent NADH:quinone oxidoreductase</fullName>
        <ecNumber evidence="6">1.6.5.-</ecNumber>
    </recommendedName>
    <alternativeName>
        <fullName evidence="6">Azo-dye reductase</fullName>
    </alternativeName>
    <alternativeName>
        <fullName evidence="6">FMN-dependent NADH-azo compound oxidoreductase</fullName>
    </alternativeName>
    <alternativeName>
        <fullName evidence="6">FMN-dependent NADH-azoreductase</fullName>
        <ecNumber evidence="6">1.7.1.17</ecNumber>
    </alternativeName>
</protein>
<gene>
    <name evidence="6" type="primary">azoR</name>
    <name evidence="8" type="ORF">HF577_25230</name>
</gene>
<comment type="caution">
    <text evidence="8">The sequence shown here is derived from an EMBL/GenBank/DDBJ whole genome shotgun (WGS) entry which is preliminary data.</text>
</comment>
<keyword evidence="1 6" id="KW-0285">Flavoprotein</keyword>
<comment type="function">
    <text evidence="6">Quinone reductase that provides resistance to thiol-specific stress caused by electrophilic quinones.</text>
</comment>
<feature type="domain" description="Flavodoxin-like fold" evidence="7">
    <location>
        <begin position="1"/>
        <end position="188"/>
    </location>
</feature>
<dbReference type="PANTHER" id="PTHR43741">
    <property type="entry name" value="FMN-DEPENDENT NADH-AZOREDUCTASE 1"/>
    <property type="match status" value="1"/>
</dbReference>
<feature type="binding site" evidence="6">
    <location>
        <position position="9"/>
    </location>
    <ligand>
        <name>FMN</name>
        <dbReference type="ChEBI" id="CHEBI:58210"/>
    </ligand>
</feature>
<evidence type="ECO:0000256" key="1">
    <source>
        <dbReference type="ARBA" id="ARBA00022630"/>
    </source>
</evidence>
<proteinExistence type="inferred from homology"/>
<evidence type="ECO:0000256" key="5">
    <source>
        <dbReference type="ARBA" id="ARBA00048542"/>
    </source>
</evidence>
<dbReference type="Pfam" id="PF02525">
    <property type="entry name" value="Flavodoxin_2"/>
    <property type="match status" value="1"/>
</dbReference>
<evidence type="ECO:0000256" key="4">
    <source>
        <dbReference type="ARBA" id="ARBA00023027"/>
    </source>
</evidence>
<dbReference type="InterPro" id="IPR003680">
    <property type="entry name" value="Flavodoxin_fold"/>
</dbReference>